<dbReference type="PANTHER" id="PTHR43429">
    <property type="entry name" value="PYRIDINE NUCLEOTIDE-DISULFIDE OXIDOREDUCTASE DOMAIN-CONTAINING"/>
    <property type="match status" value="1"/>
</dbReference>
<evidence type="ECO:0000256" key="3">
    <source>
        <dbReference type="ARBA" id="ARBA00022630"/>
    </source>
</evidence>
<reference evidence="6 7" key="1">
    <citation type="submission" date="2021-05" db="EMBL/GenBank/DDBJ databases">
        <title>The draft genome of Geobacter luticola JCM 17780.</title>
        <authorList>
            <person name="Xu Z."/>
            <person name="Masuda Y."/>
            <person name="Itoh H."/>
            <person name="Senoo K."/>
        </authorList>
    </citation>
    <scope>NUCLEOTIDE SEQUENCE [LARGE SCALE GENOMIC DNA]</scope>
    <source>
        <strain evidence="6 7">JCM 17780</strain>
    </source>
</reference>
<dbReference type="Gene3D" id="3.50.50.60">
    <property type="entry name" value="FAD/NAD(P)-binding domain"/>
    <property type="match status" value="2"/>
</dbReference>
<dbReference type="Pfam" id="PF21349">
    <property type="entry name" value="RUBY_RBDX"/>
    <property type="match status" value="2"/>
</dbReference>
<evidence type="ECO:0000256" key="1">
    <source>
        <dbReference type="ARBA" id="ARBA00001974"/>
    </source>
</evidence>
<comment type="caution">
    <text evidence="6">The sequence shown here is derived from an EMBL/GenBank/DDBJ whole genome shotgun (WGS) entry which is preliminary data.</text>
</comment>
<dbReference type="PANTHER" id="PTHR43429:SF3">
    <property type="entry name" value="NITRITE REDUCTASE [NAD(P)H]"/>
    <property type="match status" value="1"/>
</dbReference>
<comment type="similarity">
    <text evidence="2">Belongs to the FAD-dependent oxidoreductase family.</text>
</comment>
<keyword evidence="7" id="KW-1185">Reference proteome</keyword>
<dbReference type="SUPFAM" id="SSF57802">
    <property type="entry name" value="Rubredoxin-like"/>
    <property type="match status" value="2"/>
</dbReference>
<evidence type="ECO:0000256" key="4">
    <source>
        <dbReference type="ARBA" id="ARBA00022827"/>
    </source>
</evidence>
<evidence type="ECO:0000256" key="2">
    <source>
        <dbReference type="ARBA" id="ARBA00006442"/>
    </source>
</evidence>
<dbReference type="Gene3D" id="3.30.390.30">
    <property type="match status" value="1"/>
</dbReference>
<dbReference type="InterPro" id="IPR036188">
    <property type="entry name" value="FAD/NAD-bd_sf"/>
</dbReference>
<name>A0ABS5SAU8_9BACT</name>
<accession>A0ABS5SAU8</accession>
<dbReference type="PRINTS" id="PR00368">
    <property type="entry name" value="FADPNR"/>
</dbReference>
<dbReference type="Gene3D" id="2.20.28.10">
    <property type="match status" value="2"/>
</dbReference>
<keyword evidence="3" id="KW-0285">Flavoprotein</keyword>
<keyword evidence="4" id="KW-0274">FAD</keyword>
<dbReference type="InterPro" id="IPR048574">
    <property type="entry name" value="RUBY_RBDX"/>
</dbReference>
<evidence type="ECO:0000259" key="5">
    <source>
        <dbReference type="PROSITE" id="PS50903"/>
    </source>
</evidence>
<dbReference type="RefSeq" id="WP_214174437.1">
    <property type="nucleotide sequence ID" value="NZ_JAHCVK010000001.1"/>
</dbReference>
<dbReference type="PRINTS" id="PR00411">
    <property type="entry name" value="PNDRDTASEI"/>
</dbReference>
<protein>
    <submittedName>
        <fullName evidence="6">FAD-dependent oxidoreductase</fullName>
    </submittedName>
</protein>
<dbReference type="InterPro" id="IPR023753">
    <property type="entry name" value="FAD/NAD-binding_dom"/>
</dbReference>
<dbReference type="InterPro" id="IPR041575">
    <property type="entry name" value="Rubredoxin_C"/>
</dbReference>
<comment type="cofactor">
    <cofactor evidence="1">
        <name>FAD</name>
        <dbReference type="ChEBI" id="CHEBI:57692"/>
    </cofactor>
</comment>
<feature type="domain" description="Rubredoxin-like" evidence="5">
    <location>
        <begin position="3"/>
        <end position="37"/>
    </location>
</feature>
<dbReference type="InterPro" id="IPR016156">
    <property type="entry name" value="FAD/NAD-linked_Rdtase_dimer_sf"/>
</dbReference>
<dbReference type="Pfam" id="PF07992">
    <property type="entry name" value="Pyr_redox_2"/>
    <property type="match status" value="1"/>
</dbReference>
<evidence type="ECO:0000313" key="6">
    <source>
        <dbReference type="EMBL" id="MBT0652495.1"/>
    </source>
</evidence>
<dbReference type="InterPro" id="IPR050260">
    <property type="entry name" value="FAD-bd_OxRdtase"/>
</dbReference>
<dbReference type="SUPFAM" id="SSF51905">
    <property type="entry name" value="FAD/NAD(P)-binding domain"/>
    <property type="match status" value="2"/>
</dbReference>
<proteinExistence type="inferred from homology"/>
<dbReference type="Proteomes" id="UP000756860">
    <property type="component" value="Unassembled WGS sequence"/>
</dbReference>
<sequence length="496" mass="52791">MADTRWCCTVCGYIHEGNTPPDCCPVCGATPDLFEPSAPAPTPVKAVPSKWRCINCDYVHDGVAPPECCPVCGVGPDQFEPVEELEKRSANYVISGAIVIIGGGIAGLSAAEAARSASPEASITLICQENDLPYYRLNLTRYLAGEITVSDLPVHPESWYTEQRITILSDAEVTAIDRSARIVTLKRHADLCYDKLVLAMGAHPSIPPIPGADLNNVVTLRTCRDAETILRHSRANASCVIIGGGGLGLEAAAALARRKVQVTLVEGFDWLLPRQLNRAAGERLAELAIALGITLICGARIKELKGDAHVRSVLLESGESIPADLVIIAAGVRSNSYLARMAGLDVNCGVVVNQHLRTSDPDIFAAGDLAEHLGTVYGTWAPSQFQGTIAGMNAAGGEAIFAGIPRSNSIKVLGVDLFSIGTVHPDDASYLTFEEEGDHYQQFIFRDSHLVGAILFGDTSIAPKLKKLIEKNISCAELLSGTSDAREIRAGISLMA</sequence>
<gene>
    <name evidence="6" type="ORF">KI810_05470</name>
</gene>
<dbReference type="CDD" id="cd00350">
    <property type="entry name" value="rubredoxin_like"/>
    <property type="match status" value="2"/>
</dbReference>
<evidence type="ECO:0000313" key="7">
    <source>
        <dbReference type="Proteomes" id="UP000756860"/>
    </source>
</evidence>
<dbReference type="PROSITE" id="PS50903">
    <property type="entry name" value="RUBREDOXIN_LIKE"/>
    <property type="match status" value="2"/>
</dbReference>
<feature type="domain" description="Rubredoxin-like" evidence="5">
    <location>
        <begin position="48"/>
        <end position="82"/>
    </location>
</feature>
<dbReference type="Pfam" id="PF18267">
    <property type="entry name" value="Rubredoxin_C"/>
    <property type="match status" value="1"/>
</dbReference>
<organism evidence="6 7">
    <name type="scientific">Geomobilimonas luticola</name>
    <dbReference type="NCBI Taxonomy" id="1114878"/>
    <lineage>
        <taxon>Bacteria</taxon>
        <taxon>Pseudomonadati</taxon>
        <taxon>Thermodesulfobacteriota</taxon>
        <taxon>Desulfuromonadia</taxon>
        <taxon>Geobacterales</taxon>
        <taxon>Geobacteraceae</taxon>
        <taxon>Geomobilimonas</taxon>
    </lineage>
</organism>
<dbReference type="EMBL" id="JAHCVK010000001">
    <property type="protein sequence ID" value="MBT0652495.1"/>
    <property type="molecule type" value="Genomic_DNA"/>
</dbReference>
<dbReference type="InterPro" id="IPR024934">
    <property type="entry name" value="Rubredoxin-like_dom"/>
</dbReference>